<proteinExistence type="predicted"/>
<dbReference type="AlphaFoldDB" id="A0A7W6PYF8"/>
<name>A0A7W6PYF8_9SPHN</name>
<evidence type="ECO:0000313" key="1">
    <source>
        <dbReference type="EMBL" id="MBB4149940.1"/>
    </source>
</evidence>
<gene>
    <name evidence="1" type="ORF">GGQ90_003739</name>
</gene>
<dbReference type="EMBL" id="JACIEU010000016">
    <property type="protein sequence ID" value="MBB4149940.1"/>
    <property type="molecule type" value="Genomic_DNA"/>
</dbReference>
<dbReference type="Proteomes" id="UP000590524">
    <property type="component" value="Unassembled WGS sequence"/>
</dbReference>
<evidence type="ECO:0000313" key="2">
    <source>
        <dbReference type="Proteomes" id="UP000590524"/>
    </source>
</evidence>
<comment type="caution">
    <text evidence="1">The sequence shown here is derived from an EMBL/GenBank/DDBJ whole genome shotgun (WGS) entry which is preliminary data.</text>
</comment>
<accession>A0A7W6PYF8</accession>
<reference evidence="1 2" key="1">
    <citation type="submission" date="2020-08" db="EMBL/GenBank/DDBJ databases">
        <title>Genomic Encyclopedia of Type Strains, Phase IV (KMG-IV): sequencing the most valuable type-strain genomes for metagenomic binning, comparative biology and taxonomic classification.</title>
        <authorList>
            <person name="Goeker M."/>
        </authorList>
    </citation>
    <scope>NUCLEOTIDE SEQUENCE [LARGE SCALE GENOMIC DNA]</scope>
    <source>
        <strain evidence="1 2">DSM 19371</strain>
    </source>
</reference>
<protein>
    <submittedName>
        <fullName evidence="1">Uncharacterized protein</fullName>
    </submittedName>
</protein>
<keyword evidence="2" id="KW-1185">Reference proteome</keyword>
<organism evidence="1 2">
    <name type="scientific">Sphingobium scionense</name>
    <dbReference type="NCBI Taxonomy" id="1404341"/>
    <lineage>
        <taxon>Bacteria</taxon>
        <taxon>Pseudomonadati</taxon>
        <taxon>Pseudomonadota</taxon>
        <taxon>Alphaproteobacteria</taxon>
        <taxon>Sphingomonadales</taxon>
        <taxon>Sphingomonadaceae</taxon>
        <taxon>Sphingobium</taxon>
    </lineage>
</organism>
<sequence length="65" mass="7141">MPGAFDFDHHPRTGVGALLTGPSGNSWTGHFLAGDGRLSRIFCLLKFTRLLISTEKRPGRGVNFR</sequence>